<gene>
    <name evidence="3" type="ORF">CRYO30217_00057</name>
</gene>
<keyword evidence="4" id="KW-1185">Reference proteome</keyword>
<evidence type="ECO:0000313" key="4">
    <source>
        <dbReference type="Proteomes" id="UP000683507"/>
    </source>
</evidence>
<proteinExistence type="predicted"/>
<evidence type="ECO:0000313" key="3">
    <source>
        <dbReference type="EMBL" id="CAG5076305.1"/>
    </source>
</evidence>
<dbReference type="EMBL" id="OU015584">
    <property type="protein sequence ID" value="CAG5076305.1"/>
    <property type="molecule type" value="Genomic_DNA"/>
</dbReference>
<accession>A0A916JHU8</accession>
<protein>
    <recommendedName>
        <fullName evidence="2">DUF8202 domain-containing protein</fullName>
    </recommendedName>
</protein>
<keyword evidence="1" id="KW-0732">Signal</keyword>
<dbReference type="InterPro" id="IPR026444">
    <property type="entry name" value="Secre_tail"/>
</dbReference>
<dbReference type="Gene3D" id="2.60.120.200">
    <property type="match status" value="1"/>
</dbReference>
<dbReference type="Proteomes" id="UP000683507">
    <property type="component" value="Chromosome"/>
</dbReference>
<dbReference type="SUPFAM" id="SSF49899">
    <property type="entry name" value="Concanavalin A-like lectins/glucanases"/>
    <property type="match status" value="1"/>
</dbReference>
<feature type="domain" description="DUF8202" evidence="2">
    <location>
        <begin position="261"/>
        <end position="407"/>
    </location>
</feature>
<dbReference type="GO" id="GO:0005975">
    <property type="term" value="P:carbohydrate metabolic process"/>
    <property type="evidence" value="ECO:0007669"/>
    <property type="project" value="UniProtKB-ARBA"/>
</dbReference>
<name>A0A916JHU8_9FLAO</name>
<dbReference type="KEGG" id="ptan:CRYO30217_00057"/>
<dbReference type="GO" id="GO:0004553">
    <property type="term" value="F:hydrolase activity, hydrolyzing O-glycosyl compounds"/>
    <property type="evidence" value="ECO:0007669"/>
    <property type="project" value="UniProtKB-ARBA"/>
</dbReference>
<dbReference type="NCBIfam" id="TIGR04183">
    <property type="entry name" value="Por_Secre_tail"/>
    <property type="match status" value="1"/>
</dbReference>
<dbReference type="AlphaFoldDB" id="A0A916JHU8"/>
<sequence>MRRYYFGTLHLTLFFFLLLGDTSLLAQTGPAGIRSSATNELWLVTEGNAYTDAGTSLGTDGNSIQQWNDISGNGNHATQTNASLQPTLSTNKANGFSSLVFEGSSSRILSSGLNSNGEVSIFVVVMLNGLTNNNDGIIQGSPAGNAFTTVTSNKNIGMWVNTGNGNLWGRGIQSNNTTRNIPQTTALSTGQFYVVEQHYDGTNITQYVNGTVAGSTSYDGTLKSWSDFGIGRQGNESLNGEITELIVHNVSLNDAERIITENYLSAKYGITLSANDLYDKDDAANGDYDYNMVGIGRIDASNFNTEAQGNGILRISNPSGLDDDEYFFFGHNNDVLGTFGNGDVPSGLQGRWFREWRVSEVNSSKSSVDIGSIDMDFDLTGMTYANVADIGLIVDTDNDGVFADETPIFGATDLGSNIIRFSGVTAIDNNMRFTLGTNNLSGSPLPIELMSFEAIGEDHQVNLFWSTSSETNTSHFRIEKSVDGDEWIKVEEVAAGGNSTSQIDYYTIDNEPYSGKSFYRLVQFDNNGDFKAYNPVPVYISNEEESGSMVLFPNPTSQDNINLSLRELSGKKVLVVLRDITGAEHFSKITIVTSANEIIAIDPSKKLAPGTYLITASSENLIYSEKLIIK</sequence>
<evidence type="ECO:0000259" key="2">
    <source>
        <dbReference type="Pfam" id="PF26628"/>
    </source>
</evidence>
<dbReference type="Pfam" id="PF13385">
    <property type="entry name" value="Laminin_G_3"/>
    <property type="match status" value="1"/>
</dbReference>
<dbReference type="Pfam" id="PF26628">
    <property type="entry name" value="DUF8202"/>
    <property type="match status" value="1"/>
</dbReference>
<reference evidence="3" key="1">
    <citation type="submission" date="2021-04" db="EMBL/GenBank/DDBJ databases">
        <authorList>
            <person name="Rodrigo-Torres L."/>
            <person name="Arahal R. D."/>
            <person name="Lucena T."/>
        </authorList>
    </citation>
    <scope>NUCLEOTIDE SEQUENCE</scope>
    <source>
        <strain evidence="3">AS29M-1</strain>
    </source>
</reference>
<evidence type="ECO:0000256" key="1">
    <source>
        <dbReference type="ARBA" id="ARBA00022729"/>
    </source>
</evidence>
<dbReference type="RefSeq" id="WP_258540302.1">
    <property type="nucleotide sequence ID" value="NZ_OU015584.1"/>
</dbReference>
<dbReference type="InterPro" id="IPR058515">
    <property type="entry name" value="DUF8202"/>
</dbReference>
<dbReference type="InterPro" id="IPR013320">
    <property type="entry name" value="ConA-like_dom_sf"/>
</dbReference>
<organism evidence="3 4">
    <name type="scientific">Parvicella tangerina</name>
    <dbReference type="NCBI Taxonomy" id="2829795"/>
    <lineage>
        <taxon>Bacteria</taxon>
        <taxon>Pseudomonadati</taxon>
        <taxon>Bacteroidota</taxon>
        <taxon>Flavobacteriia</taxon>
        <taxon>Flavobacteriales</taxon>
        <taxon>Parvicellaceae</taxon>
        <taxon>Parvicella</taxon>
    </lineage>
</organism>